<sequence>MPFWLPLSSSHAVRPAAKTTGAAKLGQGNGRKGLVGHGKRKKISTESAMGSAKTKQARAAPVVKESPLHDKIPRSSGPRTDQSESSNLGIIQAQPSGSPTLKDPTTKRATVGASVRFGATTVHHVQIAPGQHLYPTRLSHRTKSGLTYLNPPGDKGHPKVTVEFPAGKGSKLRRHRERQAAMERYWLRTEEEEAEWRAEATRIAEEESAEYRKEPASCPSHKETSAVGDGNEDPTLDTQKESHGVA</sequence>
<feature type="compositionally biased region" description="Gly residues" evidence="1">
    <location>
        <begin position="27"/>
        <end position="36"/>
    </location>
</feature>
<dbReference type="Proteomes" id="UP001244011">
    <property type="component" value="Unassembled WGS sequence"/>
</dbReference>
<dbReference type="RefSeq" id="XP_060287343.1">
    <property type="nucleotide sequence ID" value="XM_060426938.1"/>
</dbReference>
<feature type="region of interest" description="Disordered" evidence="1">
    <location>
        <begin position="199"/>
        <end position="246"/>
    </location>
</feature>
<evidence type="ECO:0000256" key="1">
    <source>
        <dbReference type="SAM" id="MobiDB-lite"/>
    </source>
</evidence>
<dbReference type="EMBL" id="MU838999">
    <property type="protein sequence ID" value="KAK1771130.1"/>
    <property type="molecule type" value="Genomic_DNA"/>
</dbReference>
<dbReference type="AlphaFoldDB" id="A0AAJ0C700"/>
<reference evidence="2" key="1">
    <citation type="submission" date="2023-06" db="EMBL/GenBank/DDBJ databases">
        <title>Genome-scale phylogeny and comparative genomics of the fungal order Sordariales.</title>
        <authorList>
            <consortium name="Lawrence Berkeley National Laboratory"/>
            <person name="Hensen N."/>
            <person name="Bonometti L."/>
            <person name="Westerberg I."/>
            <person name="Brannstrom I.O."/>
            <person name="Guillou S."/>
            <person name="Cros-Aarteil S."/>
            <person name="Calhoun S."/>
            <person name="Haridas S."/>
            <person name="Kuo A."/>
            <person name="Mondo S."/>
            <person name="Pangilinan J."/>
            <person name="Riley R."/>
            <person name="Labutti K."/>
            <person name="Andreopoulos B."/>
            <person name="Lipzen A."/>
            <person name="Chen C."/>
            <person name="Yanf M."/>
            <person name="Daum C."/>
            <person name="Ng V."/>
            <person name="Clum A."/>
            <person name="Steindorff A."/>
            <person name="Ohm R."/>
            <person name="Martin F."/>
            <person name="Silar P."/>
            <person name="Natvig D."/>
            <person name="Lalanne C."/>
            <person name="Gautier V."/>
            <person name="Ament-Velasquez S.L."/>
            <person name="Kruys A."/>
            <person name="Hutchinson M.I."/>
            <person name="Powell A.J."/>
            <person name="Barry K."/>
            <person name="Miller A.N."/>
            <person name="Grigoriev I.V."/>
            <person name="Debuchy R."/>
            <person name="Gladieux P."/>
            <person name="Thoren M.H."/>
            <person name="Johannesson H."/>
        </authorList>
    </citation>
    <scope>NUCLEOTIDE SEQUENCE</scope>
    <source>
        <strain evidence="2">8032-3</strain>
    </source>
</reference>
<evidence type="ECO:0000313" key="3">
    <source>
        <dbReference type="Proteomes" id="UP001244011"/>
    </source>
</evidence>
<organism evidence="2 3">
    <name type="scientific">Phialemonium atrogriseum</name>
    <dbReference type="NCBI Taxonomy" id="1093897"/>
    <lineage>
        <taxon>Eukaryota</taxon>
        <taxon>Fungi</taxon>
        <taxon>Dikarya</taxon>
        <taxon>Ascomycota</taxon>
        <taxon>Pezizomycotina</taxon>
        <taxon>Sordariomycetes</taxon>
        <taxon>Sordariomycetidae</taxon>
        <taxon>Cephalothecales</taxon>
        <taxon>Cephalothecaceae</taxon>
        <taxon>Phialemonium</taxon>
    </lineage>
</organism>
<name>A0AAJ0C700_9PEZI</name>
<feature type="region of interest" description="Disordered" evidence="1">
    <location>
        <begin position="1"/>
        <end position="106"/>
    </location>
</feature>
<feature type="compositionally biased region" description="Polar residues" evidence="1">
    <location>
        <begin position="77"/>
        <end position="99"/>
    </location>
</feature>
<accession>A0AAJ0C700</accession>
<evidence type="ECO:0000313" key="2">
    <source>
        <dbReference type="EMBL" id="KAK1771130.1"/>
    </source>
</evidence>
<gene>
    <name evidence="2" type="ORF">QBC33DRAFT_526936</name>
</gene>
<protein>
    <submittedName>
        <fullName evidence="2">Uncharacterized protein</fullName>
    </submittedName>
</protein>
<proteinExistence type="predicted"/>
<dbReference type="GeneID" id="85310125"/>
<keyword evidence="3" id="KW-1185">Reference proteome</keyword>
<comment type="caution">
    <text evidence="2">The sequence shown here is derived from an EMBL/GenBank/DDBJ whole genome shotgun (WGS) entry which is preliminary data.</text>
</comment>
<feature type="compositionally biased region" description="Basic and acidic residues" evidence="1">
    <location>
        <begin position="199"/>
        <end position="224"/>
    </location>
</feature>